<dbReference type="Proteomes" id="UP000477680">
    <property type="component" value="Chromosome"/>
</dbReference>
<dbReference type="AlphaFoldDB" id="A0A6C0U2X7"/>
<dbReference type="InterPro" id="IPR019546">
    <property type="entry name" value="TAT_signal_bac_arc"/>
</dbReference>
<proteinExistence type="predicted"/>
<dbReference type="RefSeq" id="WP_163495885.1">
    <property type="nucleotide sequence ID" value="NZ_CP048711.1"/>
</dbReference>
<keyword evidence="2" id="KW-1133">Transmembrane helix</keyword>
<keyword evidence="2" id="KW-0812">Transmembrane</keyword>
<sequence length="371" mass="39853">MITRRDFVVAGLAAGGTAAVIQLLYLPGDADGSSATSSLAEQQLNIVSGLGVRMDELLQSLEGADRLGESWIGSLAAAPSLRELGTIVDGRIDLQAPDLGAATAQRVRQDFVDNQLCELDGWQLSLLECQLAGLRHLAIAADPANLPLMRAREQAALQESLTEGEIAPLANWGPRKTVQGQKFNEQADGHSGLWFQFDNAPNRARIMIDGELARTRVSSKVVTSGLFGEMQDRILATPGEYEIALVDPIKKIKQPVGMLVVEPDPALATDGQASGTGFCEISKWGPRQTTVGVAPNVQPDGSMGLWVHTDCLPEGTELLFVDDVLGFTRTSFGLTARIPLALLESPGDKPVYLHNPRTGNRQLIGKFRVQE</sequence>
<feature type="transmembrane region" description="Helical" evidence="2">
    <location>
        <begin position="7"/>
        <end position="26"/>
    </location>
</feature>
<evidence type="ECO:0000313" key="4">
    <source>
        <dbReference type="Proteomes" id="UP000477680"/>
    </source>
</evidence>
<keyword evidence="1" id="KW-0732">Signal</keyword>
<dbReference type="NCBIfam" id="TIGR01409">
    <property type="entry name" value="TAT_signal_seq"/>
    <property type="match status" value="1"/>
</dbReference>
<protein>
    <submittedName>
        <fullName evidence="3">Twin-arginine translocation signal domain-containing protein</fullName>
    </submittedName>
</protein>
<keyword evidence="2" id="KW-0472">Membrane</keyword>
<gene>
    <name evidence="3" type="ORF">G3T16_14640</name>
</gene>
<dbReference type="InterPro" id="IPR006311">
    <property type="entry name" value="TAT_signal"/>
</dbReference>
<accession>A0A6C0U2X7</accession>
<reference evidence="3 4" key="1">
    <citation type="submission" date="2020-02" db="EMBL/GenBank/DDBJ databases">
        <title>Genome sequencing for Kineobactrum sp. M2.</title>
        <authorList>
            <person name="Park S.-J."/>
        </authorList>
    </citation>
    <scope>NUCLEOTIDE SEQUENCE [LARGE SCALE GENOMIC DNA]</scope>
    <source>
        <strain evidence="3 4">M2</strain>
    </source>
</reference>
<evidence type="ECO:0000256" key="2">
    <source>
        <dbReference type="SAM" id="Phobius"/>
    </source>
</evidence>
<organism evidence="3 4">
    <name type="scientific">Kineobactrum salinum</name>
    <dbReference type="NCBI Taxonomy" id="2708301"/>
    <lineage>
        <taxon>Bacteria</taxon>
        <taxon>Pseudomonadati</taxon>
        <taxon>Pseudomonadota</taxon>
        <taxon>Gammaproteobacteria</taxon>
        <taxon>Cellvibrionales</taxon>
        <taxon>Halieaceae</taxon>
        <taxon>Kineobactrum</taxon>
    </lineage>
</organism>
<keyword evidence="4" id="KW-1185">Reference proteome</keyword>
<evidence type="ECO:0000256" key="1">
    <source>
        <dbReference type="ARBA" id="ARBA00022729"/>
    </source>
</evidence>
<evidence type="ECO:0000313" key="3">
    <source>
        <dbReference type="EMBL" id="QIB66451.1"/>
    </source>
</evidence>
<dbReference type="PROSITE" id="PS51318">
    <property type="entry name" value="TAT"/>
    <property type="match status" value="1"/>
</dbReference>
<dbReference type="EMBL" id="CP048711">
    <property type="protein sequence ID" value="QIB66451.1"/>
    <property type="molecule type" value="Genomic_DNA"/>
</dbReference>
<dbReference type="KEGG" id="kim:G3T16_14640"/>
<name>A0A6C0U2X7_9GAMM</name>